<evidence type="ECO:0000256" key="3">
    <source>
        <dbReference type="ARBA" id="ARBA00022833"/>
    </source>
</evidence>
<dbReference type="Pfam" id="PF13445">
    <property type="entry name" value="zf-RING_UBOX"/>
    <property type="match status" value="1"/>
</dbReference>
<evidence type="ECO:0000259" key="5">
    <source>
        <dbReference type="PROSITE" id="PS50089"/>
    </source>
</evidence>
<organism evidence="6 7">
    <name type="scientific">Massariosphaeria phaeospora</name>
    <dbReference type="NCBI Taxonomy" id="100035"/>
    <lineage>
        <taxon>Eukaryota</taxon>
        <taxon>Fungi</taxon>
        <taxon>Dikarya</taxon>
        <taxon>Ascomycota</taxon>
        <taxon>Pezizomycotina</taxon>
        <taxon>Dothideomycetes</taxon>
        <taxon>Pleosporomycetidae</taxon>
        <taxon>Pleosporales</taxon>
        <taxon>Pleosporales incertae sedis</taxon>
        <taxon>Massariosphaeria</taxon>
    </lineage>
</organism>
<dbReference type="AlphaFoldDB" id="A0A7C8IE36"/>
<evidence type="ECO:0000313" key="7">
    <source>
        <dbReference type="Proteomes" id="UP000481861"/>
    </source>
</evidence>
<dbReference type="SMART" id="SM00184">
    <property type="entry name" value="RING"/>
    <property type="match status" value="1"/>
</dbReference>
<reference evidence="6 7" key="1">
    <citation type="submission" date="2020-01" db="EMBL/GenBank/DDBJ databases">
        <authorList>
            <consortium name="DOE Joint Genome Institute"/>
            <person name="Haridas S."/>
            <person name="Albert R."/>
            <person name="Binder M."/>
            <person name="Bloem J."/>
            <person name="Labutti K."/>
            <person name="Salamov A."/>
            <person name="Andreopoulos B."/>
            <person name="Baker S.E."/>
            <person name="Barry K."/>
            <person name="Bills G."/>
            <person name="Bluhm B.H."/>
            <person name="Cannon C."/>
            <person name="Castanera R."/>
            <person name="Culley D.E."/>
            <person name="Daum C."/>
            <person name="Ezra D."/>
            <person name="Gonzalez J.B."/>
            <person name="Henrissat B."/>
            <person name="Kuo A."/>
            <person name="Liang C."/>
            <person name="Lipzen A."/>
            <person name="Lutzoni F."/>
            <person name="Magnuson J."/>
            <person name="Mondo S."/>
            <person name="Nolan M."/>
            <person name="Ohm R."/>
            <person name="Pangilinan J."/>
            <person name="Park H.-J.H."/>
            <person name="Ramirez L."/>
            <person name="Alfaro M."/>
            <person name="Sun H."/>
            <person name="Tritt A."/>
            <person name="Yoshinaga Y."/>
            <person name="Zwiers L.-H.L."/>
            <person name="Turgeon B.G."/>
            <person name="Goodwin S.B."/>
            <person name="Spatafora J.W."/>
            <person name="Crous P.W."/>
            <person name="Grigoriev I.V."/>
        </authorList>
    </citation>
    <scope>NUCLEOTIDE SEQUENCE [LARGE SCALE GENOMIC DNA]</scope>
    <source>
        <strain evidence="6 7">CBS 611.86</strain>
    </source>
</reference>
<gene>
    <name evidence="6" type="ORF">BDV95DRAFT_663869</name>
</gene>
<dbReference type="InterPro" id="IPR013083">
    <property type="entry name" value="Znf_RING/FYVE/PHD"/>
</dbReference>
<feature type="domain" description="RING-type" evidence="5">
    <location>
        <begin position="91"/>
        <end position="143"/>
    </location>
</feature>
<dbReference type="InterPro" id="IPR001841">
    <property type="entry name" value="Znf_RING"/>
</dbReference>
<protein>
    <recommendedName>
        <fullName evidence="5">RING-type domain-containing protein</fullName>
    </recommendedName>
</protein>
<dbReference type="GO" id="GO:0008270">
    <property type="term" value="F:zinc ion binding"/>
    <property type="evidence" value="ECO:0007669"/>
    <property type="project" value="UniProtKB-KW"/>
</dbReference>
<evidence type="ECO:0000256" key="1">
    <source>
        <dbReference type="ARBA" id="ARBA00022723"/>
    </source>
</evidence>
<sequence length="253" mass="29005">MANSHLPEYRRRASQLLFRAVVDDEFPEDVQTPVAKLRYACKTVIAEKSDEQYELGNLLKDPDDLWLFRDGNGLEPLDDLPTDDPEFPTNCSVCIEPYAPVDQWPTHGPSTPVKTPCGHYFCSKCLKAWLEECIDEYTCPVCRACLVCGDNGCRFHVIRRDNAPPTPLPHVLNVVLGPSKGLQPLHGIQVSVYWNLRERTRHLRADLAGIESELSRANVDFEDPVYKQLVVYFRDIWSTLRRDVKKELKHQSR</sequence>
<dbReference type="SUPFAM" id="SSF57850">
    <property type="entry name" value="RING/U-box"/>
    <property type="match status" value="1"/>
</dbReference>
<dbReference type="InterPro" id="IPR027370">
    <property type="entry name" value="Znf-RING_euk"/>
</dbReference>
<dbReference type="OrthoDB" id="3796845at2759"/>
<comment type="caution">
    <text evidence="6">The sequence shown here is derived from an EMBL/GenBank/DDBJ whole genome shotgun (WGS) entry which is preliminary data.</text>
</comment>
<keyword evidence="1" id="KW-0479">Metal-binding</keyword>
<dbReference type="Gene3D" id="3.30.40.10">
    <property type="entry name" value="Zinc/RING finger domain, C3HC4 (zinc finger)"/>
    <property type="match status" value="1"/>
</dbReference>
<evidence type="ECO:0000256" key="2">
    <source>
        <dbReference type="ARBA" id="ARBA00022771"/>
    </source>
</evidence>
<dbReference type="PROSITE" id="PS50089">
    <property type="entry name" value="ZF_RING_2"/>
    <property type="match status" value="1"/>
</dbReference>
<dbReference type="InterPro" id="IPR017907">
    <property type="entry name" value="Znf_RING_CS"/>
</dbReference>
<evidence type="ECO:0000313" key="6">
    <source>
        <dbReference type="EMBL" id="KAF2877048.1"/>
    </source>
</evidence>
<name>A0A7C8IE36_9PLEO</name>
<keyword evidence="3" id="KW-0862">Zinc</keyword>
<keyword evidence="7" id="KW-1185">Reference proteome</keyword>
<dbReference type="PROSITE" id="PS00518">
    <property type="entry name" value="ZF_RING_1"/>
    <property type="match status" value="1"/>
</dbReference>
<accession>A0A7C8IE36</accession>
<keyword evidence="2 4" id="KW-0863">Zinc-finger</keyword>
<dbReference type="EMBL" id="JAADJZ010000002">
    <property type="protein sequence ID" value="KAF2877048.1"/>
    <property type="molecule type" value="Genomic_DNA"/>
</dbReference>
<dbReference type="Proteomes" id="UP000481861">
    <property type="component" value="Unassembled WGS sequence"/>
</dbReference>
<evidence type="ECO:0000256" key="4">
    <source>
        <dbReference type="PROSITE-ProRule" id="PRU00175"/>
    </source>
</evidence>
<proteinExistence type="predicted"/>